<keyword evidence="2 4" id="KW-0808">Transferase</keyword>
<dbReference type="GO" id="GO:0005829">
    <property type="term" value="C:cytosol"/>
    <property type="evidence" value="ECO:0007669"/>
    <property type="project" value="TreeGrafter"/>
</dbReference>
<organism evidence="7">
    <name type="scientific">Medioppia subpectinata</name>
    <dbReference type="NCBI Taxonomy" id="1979941"/>
    <lineage>
        <taxon>Eukaryota</taxon>
        <taxon>Metazoa</taxon>
        <taxon>Ecdysozoa</taxon>
        <taxon>Arthropoda</taxon>
        <taxon>Chelicerata</taxon>
        <taxon>Arachnida</taxon>
        <taxon>Acari</taxon>
        <taxon>Acariformes</taxon>
        <taxon>Sarcoptiformes</taxon>
        <taxon>Oribatida</taxon>
        <taxon>Brachypylina</taxon>
        <taxon>Oppioidea</taxon>
        <taxon>Oppiidae</taxon>
        <taxon>Medioppia</taxon>
    </lineage>
</organism>
<feature type="domain" description="Carbohydrate kinase FGGY C-terminal" evidence="6">
    <location>
        <begin position="194"/>
        <end position="378"/>
    </location>
</feature>
<dbReference type="Pfam" id="PF00370">
    <property type="entry name" value="FGGY_N"/>
    <property type="match status" value="1"/>
</dbReference>
<reference evidence="7" key="1">
    <citation type="submission" date="2020-11" db="EMBL/GenBank/DDBJ databases">
        <authorList>
            <person name="Tran Van P."/>
        </authorList>
    </citation>
    <scope>NUCLEOTIDE SEQUENCE</scope>
</reference>
<dbReference type="GO" id="GO:0005524">
    <property type="term" value="F:ATP binding"/>
    <property type="evidence" value="ECO:0007669"/>
    <property type="project" value="UniProtKB-KW"/>
</dbReference>
<dbReference type="EC" id="2.7.1.17" evidence="4"/>
<dbReference type="GO" id="GO:0005997">
    <property type="term" value="P:xylulose metabolic process"/>
    <property type="evidence" value="ECO:0007669"/>
    <property type="project" value="UniProtKB-UniRule"/>
</dbReference>
<dbReference type="GO" id="GO:0004856">
    <property type="term" value="F:D-xylulokinase activity"/>
    <property type="evidence" value="ECO:0007669"/>
    <property type="project" value="UniProtKB-UniRule"/>
</dbReference>
<evidence type="ECO:0000256" key="1">
    <source>
        <dbReference type="ARBA" id="ARBA00009156"/>
    </source>
</evidence>
<protein>
    <recommendedName>
        <fullName evidence="4">Xylulose kinase</fullName>
        <ecNumber evidence="4">2.7.1.17</ecNumber>
    </recommendedName>
</protein>
<dbReference type="FunFam" id="3.30.420.40:FF:000096">
    <property type="entry name" value="xylulose kinase"/>
    <property type="match status" value="1"/>
</dbReference>
<dbReference type="SUPFAM" id="SSF53067">
    <property type="entry name" value="Actin-like ATPase domain"/>
    <property type="match status" value="2"/>
</dbReference>
<comment type="catalytic activity">
    <reaction evidence="4">
        <text>D-xylulose + ATP = D-xylulose 5-phosphate + ADP + H(+)</text>
        <dbReference type="Rhea" id="RHEA:10964"/>
        <dbReference type="ChEBI" id="CHEBI:15378"/>
        <dbReference type="ChEBI" id="CHEBI:17140"/>
        <dbReference type="ChEBI" id="CHEBI:30616"/>
        <dbReference type="ChEBI" id="CHEBI:57737"/>
        <dbReference type="ChEBI" id="CHEBI:456216"/>
        <dbReference type="EC" id="2.7.1.17"/>
    </reaction>
</comment>
<dbReference type="InterPro" id="IPR018485">
    <property type="entry name" value="FGGY_C"/>
</dbReference>
<comment type="function">
    <text evidence="4">Phosphorylates D-xylulose to produce D-xylulose 5-phosphate, a molecule that may play an important role in the regulation of glucose metabolism and lipogenesis.</text>
</comment>
<keyword evidence="4" id="KW-0067">ATP-binding</keyword>
<dbReference type="EMBL" id="OC855694">
    <property type="protein sequence ID" value="CAD7622476.1"/>
    <property type="molecule type" value="Genomic_DNA"/>
</dbReference>
<evidence type="ECO:0000256" key="4">
    <source>
        <dbReference type="RuleBase" id="RU367058"/>
    </source>
</evidence>
<gene>
    <name evidence="7" type="ORF">OSB1V03_LOCUS2939</name>
</gene>
<dbReference type="InterPro" id="IPR043129">
    <property type="entry name" value="ATPase_NBD"/>
</dbReference>
<evidence type="ECO:0000259" key="6">
    <source>
        <dbReference type="Pfam" id="PF02782"/>
    </source>
</evidence>
<dbReference type="PIRSF" id="PIRSF000538">
    <property type="entry name" value="GlpK"/>
    <property type="match status" value="1"/>
</dbReference>
<evidence type="ECO:0000313" key="8">
    <source>
        <dbReference type="Proteomes" id="UP000759131"/>
    </source>
</evidence>
<dbReference type="InterPro" id="IPR000577">
    <property type="entry name" value="Carb_kinase_FGGY"/>
</dbReference>
<dbReference type="AlphaFoldDB" id="A0A7R9KI68"/>
<accession>A0A7R9KI68</accession>
<keyword evidence="4" id="KW-0859">Xylose metabolism</keyword>
<evidence type="ECO:0000259" key="5">
    <source>
        <dbReference type="Pfam" id="PF00370"/>
    </source>
</evidence>
<evidence type="ECO:0000313" key="7">
    <source>
        <dbReference type="EMBL" id="CAD7622476.1"/>
    </source>
</evidence>
<dbReference type="Proteomes" id="UP000759131">
    <property type="component" value="Unassembled WGS sequence"/>
</dbReference>
<feature type="non-terminal residue" evidence="7">
    <location>
        <position position="1"/>
    </location>
</feature>
<dbReference type="PANTHER" id="PTHR10196">
    <property type="entry name" value="SUGAR KINASE"/>
    <property type="match status" value="1"/>
</dbReference>
<dbReference type="InterPro" id="IPR018484">
    <property type="entry name" value="FGGY_N"/>
</dbReference>
<dbReference type="PANTHER" id="PTHR10196:SF57">
    <property type="entry name" value="XYLULOSE KINASE"/>
    <property type="match status" value="1"/>
</dbReference>
<dbReference type="Pfam" id="PF02782">
    <property type="entry name" value="FGGY_C"/>
    <property type="match status" value="1"/>
</dbReference>
<dbReference type="Gene3D" id="3.30.420.40">
    <property type="match status" value="2"/>
</dbReference>
<name>A0A7R9KI68_9ACAR</name>
<keyword evidence="4" id="KW-0119">Carbohydrate metabolism</keyword>
<dbReference type="OrthoDB" id="1728974at2759"/>
<sequence>WKRGAIHTLKSLNANNFLHNQLSQCFSCRDSPVWMDSSTTQQCKQLEESVGGAQRLADITGSRAYERFTGSQIAKIFQTRPDVYAQTERICLVSNFCASLFLGDYAPIDLSDGSGMNLLDITSHQWSQQCLDYCAPELSAKLGETLVPSATALGPISQYFVDRYGFSADCRVVSFTGDNPASLIGMGLRPDDIAVSLGTSDTVFLRLYHPKPSLDGHILCNPLDEKSYMALICFKNGSRTRERMRDECAEGDWQLFNELLESTPRGNFGNIGFYFDFKEIYPLIAGDFRYNKFDAEVQRFSKEVEVRACIEGQFLRLRVHAENLGYNIGPNTRVLATGGASANAAIIQALADVFNAPVIVQTRPNSAALGAALLAKYSLIKEEKSFEEMIEGIDTPSIAANPSSDAPIVYTSLAQRYRKLENEIANKANNNLNENI</sequence>
<keyword evidence="4" id="KW-0547">Nucleotide-binding</keyword>
<evidence type="ECO:0000256" key="3">
    <source>
        <dbReference type="ARBA" id="ARBA00022777"/>
    </source>
</evidence>
<proteinExistence type="inferred from homology"/>
<keyword evidence="3 4" id="KW-0418">Kinase</keyword>
<dbReference type="GO" id="GO:0042732">
    <property type="term" value="P:D-xylose metabolic process"/>
    <property type="evidence" value="ECO:0007669"/>
    <property type="project" value="UniProtKB-UniRule"/>
</dbReference>
<comment type="similarity">
    <text evidence="1 4">Belongs to the FGGY kinase family.</text>
</comment>
<feature type="domain" description="Carbohydrate kinase FGGY N-terminal" evidence="5">
    <location>
        <begin position="33"/>
        <end position="185"/>
    </location>
</feature>
<dbReference type="InterPro" id="IPR042024">
    <property type="entry name" value="D-XK_euk"/>
</dbReference>
<dbReference type="CDD" id="cd07776">
    <property type="entry name" value="ASKHA_NBD_FGGY_SpXK-like"/>
    <property type="match status" value="1"/>
</dbReference>
<dbReference type="EMBL" id="CAJPIZ010001119">
    <property type="protein sequence ID" value="CAG2102906.1"/>
    <property type="molecule type" value="Genomic_DNA"/>
</dbReference>
<keyword evidence="8" id="KW-1185">Reference proteome</keyword>
<evidence type="ECO:0000256" key="2">
    <source>
        <dbReference type="ARBA" id="ARBA00022679"/>
    </source>
</evidence>